<evidence type="ECO:0008006" key="3">
    <source>
        <dbReference type="Google" id="ProtNLM"/>
    </source>
</evidence>
<organism evidence="1 2">
    <name type="scientific">Rhizobium wuzhouense</name>
    <dbReference type="NCBI Taxonomy" id="1986026"/>
    <lineage>
        <taxon>Bacteria</taxon>
        <taxon>Pseudomonadati</taxon>
        <taxon>Pseudomonadota</taxon>
        <taxon>Alphaproteobacteria</taxon>
        <taxon>Hyphomicrobiales</taxon>
        <taxon>Rhizobiaceae</taxon>
        <taxon>Rhizobium/Agrobacterium group</taxon>
        <taxon>Rhizobium</taxon>
    </lineage>
</organism>
<dbReference type="EMBL" id="QJRY01000004">
    <property type="protein sequence ID" value="PYB73371.1"/>
    <property type="molecule type" value="Genomic_DNA"/>
</dbReference>
<evidence type="ECO:0000313" key="2">
    <source>
        <dbReference type="Proteomes" id="UP000247536"/>
    </source>
</evidence>
<name>A0ABX5NS23_9HYPH</name>
<reference evidence="1 2" key="1">
    <citation type="submission" date="2018-06" db="EMBL/GenBank/DDBJ databases">
        <title>Rhizobium wuzhouense sp. nov., isolated from roots of Oryza officinalis.</title>
        <authorList>
            <person name="Yuan T."/>
        </authorList>
    </citation>
    <scope>NUCLEOTIDE SEQUENCE [LARGE SCALE GENOMIC DNA]</scope>
    <source>
        <strain evidence="1 2">W44</strain>
    </source>
</reference>
<comment type="caution">
    <text evidence="1">The sequence shown here is derived from an EMBL/GenBank/DDBJ whole genome shotgun (WGS) entry which is preliminary data.</text>
</comment>
<sequence>MPGGGRDSRAIGLRLRDMLPETTLARFLAPDLHLKSNGLAAVLLGIDTKVVLTGKYALC</sequence>
<evidence type="ECO:0000313" key="1">
    <source>
        <dbReference type="EMBL" id="PYB73371.1"/>
    </source>
</evidence>
<protein>
    <recommendedName>
        <fullName evidence="3">Transposase</fullName>
    </recommendedName>
</protein>
<proteinExistence type="predicted"/>
<gene>
    <name evidence="1" type="ORF">DMY87_13845</name>
</gene>
<dbReference type="Proteomes" id="UP000247536">
    <property type="component" value="Unassembled WGS sequence"/>
</dbReference>
<keyword evidence="2" id="KW-1185">Reference proteome</keyword>
<accession>A0ABX5NS23</accession>